<gene>
    <name evidence="4" type="ORF">NLU13_3090</name>
</gene>
<comment type="caution">
    <text evidence="4">The sequence shown here is derived from an EMBL/GenBank/DDBJ whole genome shotgun (WGS) entry which is preliminary data.</text>
</comment>
<feature type="compositionally biased region" description="Basic and acidic residues" evidence="1">
    <location>
        <begin position="391"/>
        <end position="416"/>
    </location>
</feature>
<feature type="region of interest" description="Disordered" evidence="1">
    <location>
        <begin position="521"/>
        <end position="612"/>
    </location>
</feature>
<feature type="region of interest" description="Disordered" evidence="1">
    <location>
        <begin position="364"/>
        <end position="445"/>
    </location>
</feature>
<sequence>MKFSVTAAAMAALGGIASAAKDERTFAVLRFTNKFLTKGSVDPLVTPGKVSSHAHQVMGGSGFGLGSTGDDLMKSTCTNANVKGDLSNYWFPKLYFHDEAKNDFEEVEVMYVNVYYFFDATNDDIKAFPKGLGIFSGDPMTRVAPQVGAKVNLNPLDGPVNAVSWVCPRSNGTDASWPPNSDGKTFGMESNVRGEGVGFPDKNCDGLYSPLRMDVHFPSCYNPDKGLLDYKNNMAWPEQKNGKWDCPKGWIHVPHLFLEVYWETNEFADRWTQGQGKQPFVLSNGDVTGYSSHADFMAAWDEDILQNIIDNCNAGTSGMDNCPGVQRNTEDCTIPNPAGNEEVTGTMSKLPGANPLSGFSYGAASGMPSGGGSNSGSNNGGSNSGGSDQGSPDKELPVETPKAPEKEEGALPEKPIDIPTVTVEYGAPQPTVKTPEEEKEALPKKPIAISTITVEYGATQPTVVTPEEEEEALPNKHIAISTVTVEYGAAQPTVVTPEEEKEALPKKPIAISTVTVEYGATQPTVQPPVGPVANIGLEKPQKTKPCKDSKSKKARKTRQAKRAASPAAKQERDVPSWGGSHAARASGVASKARRHAQVHQQAARRHSHGHSY</sequence>
<feature type="compositionally biased region" description="Basic and acidic residues" evidence="1">
    <location>
        <begin position="434"/>
        <end position="443"/>
    </location>
</feature>
<evidence type="ECO:0000313" key="4">
    <source>
        <dbReference type="EMBL" id="KAK0389515.1"/>
    </source>
</evidence>
<name>A0AA39GLC5_SARSR</name>
<evidence type="ECO:0000259" key="3">
    <source>
        <dbReference type="Pfam" id="PF09362"/>
    </source>
</evidence>
<dbReference type="PANTHER" id="PTHR43662:SF11">
    <property type="entry name" value="WSC DOMAIN-CONTAINING PROTEIN"/>
    <property type="match status" value="1"/>
</dbReference>
<dbReference type="Proteomes" id="UP001175261">
    <property type="component" value="Unassembled WGS sequence"/>
</dbReference>
<feature type="signal peptide" evidence="2">
    <location>
        <begin position="1"/>
        <end position="19"/>
    </location>
</feature>
<feature type="domain" description="DUF1996" evidence="3">
    <location>
        <begin position="42"/>
        <end position="300"/>
    </location>
</feature>
<feature type="compositionally biased region" description="Gly residues" evidence="1">
    <location>
        <begin position="368"/>
        <end position="388"/>
    </location>
</feature>
<feature type="compositionally biased region" description="Basic residues" evidence="1">
    <location>
        <begin position="552"/>
        <end position="561"/>
    </location>
</feature>
<dbReference type="Pfam" id="PF09362">
    <property type="entry name" value="DUF1996"/>
    <property type="match status" value="1"/>
</dbReference>
<dbReference type="AlphaFoldDB" id="A0AA39GLC5"/>
<dbReference type="EMBL" id="JAPDFR010000002">
    <property type="protein sequence ID" value="KAK0389515.1"/>
    <property type="molecule type" value="Genomic_DNA"/>
</dbReference>
<proteinExistence type="predicted"/>
<evidence type="ECO:0000313" key="5">
    <source>
        <dbReference type="Proteomes" id="UP001175261"/>
    </source>
</evidence>
<protein>
    <recommendedName>
        <fullName evidence="3">DUF1996 domain-containing protein</fullName>
    </recommendedName>
</protein>
<dbReference type="InterPro" id="IPR018535">
    <property type="entry name" value="DUF1996"/>
</dbReference>
<evidence type="ECO:0000256" key="1">
    <source>
        <dbReference type="SAM" id="MobiDB-lite"/>
    </source>
</evidence>
<dbReference type="PANTHER" id="PTHR43662">
    <property type="match status" value="1"/>
</dbReference>
<feature type="compositionally biased region" description="Basic residues" evidence="1">
    <location>
        <begin position="591"/>
        <end position="612"/>
    </location>
</feature>
<evidence type="ECO:0000256" key="2">
    <source>
        <dbReference type="SAM" id="SignalP"/>
    </source>
</evidence>
<feature type="compositionally biased region" description="Basic and acidic residues" evidence="1">
    <location>
        <begin position="539"/>
        <end position="551"/>
    </location>
</feature>
<organism evidence="4 5">
    <name type="scientific">Sarocladium strictum</name>
    <name type="common">Black bundle disease fungus</name>
    <name type="synonym">Acremonium strictum</name>
    <dbReference type="NCBI Taxonomy" id="5046"/>
    <lineage>
        <taxon>Eukaryota</taxon>
        <taxon>Fungi</taxon>
        <taxon>Dikarya</taxon>
        <taxon>Ascomycota</taxon>
        <taxon>Pezizomycotina</taxon>
        <taxon>Sordariomycetes</taxon>
        <taxon>Hypocreomycetidae</taxon>
        <taxon>Hypocreales</taxon>
        <taxon>Sarocladiaceae</taxon>
        <taxon>Sarocladium</taxon>
    </lineage>
</organism>
<keyword evidence="2" id="KW-0732">Signal</keyword>
<keyword evidence="5" id="KW-1185">Reference proteome</keyword>
<accession>A0AA39GLC5</accession>
<feature type="chain" id="PRO_5041230619" description="DUF1996 domain-containing protein" evidence="2">
    <location>
        <begin position="20"/>
        <end position="612"/>
    </location>
</feature>
<reference evidence="4" key="1">
    <citation type="submission" date="2022-10" db="EMBL/GenBank/DDBJ databases">
        <title>Determination and structural analysis of whole genome sequence of Sarocladium strictum F4-1.</title>
        <authorList>
            <person name="Hu L."/>
            <person name="Jiang Y."/>
        </authorList>
    </citation>
    <scope>NUCLEOTIDE SEQUENCE</scope>
    <source>
        <strain evidence="4">F4-1</strain>
    </source>
</reference>